<dbReference type="Proteomes" id="UP001328107">
    <property type="component" value="Unassembled WGS sequence"/>
</dbReference>
<keyword evidence="2" id="KW-1185">Reference proteome</keyword>
<evidence type="ECO:0000313" key="1">
    <source>
        <dbReference type="EMBL" id="GMR49159.1"/>
    </source>
</evidence>
<dbReference type="AlphaFoldDB" id="A0AAN5CR96"/>
<sequence>MQRLDTINNLSRRGVRYIRGVRYLVDHCLPRTGFIVGPAWALPAIHAPVTIATTVRPWKKMRPRMNHCVLIDRCCFNAETNIPEKHPVVASIPAGTSGFESAFSNQREDDEAFDPPAISRGIDGTPACIFCFIHSFFSDCHFMCALWSRKSCGPESDIF</sequence>
<organism evidence="1 2">
    <name type="scientific">Pristionchus mayeri</name>
    <dbReference type="NCBI Taxonomy" id="1317129"/>
    <lineage>
        <taxon>Eukaryota</taxon>
        <taxon>Metazoa</taxon>
        <taxon>Ecdysozoa</taxon>
        <taxon>Nematoda</taxon>
        <taxon>Chromadorea</taxon>
        <taxon>Rhabditida</taxon>
        <taxon>Rhabditina</taxon>
        <taxon>Diplogasteromorpha</taxon>
        <taxon>Diplogasteroidea</taxon>
        <taxon>Neodiplogasteridae</taxon>
        <taxon>Pristionchus</taxon>
    </lineage>
</organism>
<gene>
    <name evidence="1" type="ORF">PMAYCL1PPCAC_19354</name>
</gene>
<reference evidence="2" key="1">
    <citation type="submission" date="2022-10" db="EMBL/GenBank/DDBJ databases">
        <title>Genome assembly of Pristionchus species.</title>
        <authorList>
            <person name="Yoshida K."/>
            <person name="Sommer R.J."/>
        </authorList>
    </citation>
    <scope>NUCLEOTIDE SEQUENCE [LARGE SCALE GENOMIC DNA]</scope>
    <source>
        <strain evidence="2">RS5460</strain>
    </source>
</reference>
<name>A0AAN5CR96_9BILA</name>
<feature type="non-terminal residue" evidence="1">
    <location>
        <position position="159"/>
    </location>
</feature>
<evidence type="ECO:0000313" key="2">
    <source>
        <dbReference type="Proteomes" id="UP001328107"/>
    </source>
</evidence>
<dbReference type="EMBL" id="BTRK01000004">
    <property type="protein sequence ID" value="GMR49159.1"/>
    <property type="molecule type" value="Genomic_DNA"/>
</dbReference>
<accession>A0AAN5CR96</accession>
<protein>
    <submittedName>
        <fullName evidence="1">Uncharacterized protein</fullName>
    </submittedName>
</protein>
<comment type="caution">
    <text evidence="1">The sequence shown here is derived from an EMBL/GenBank/DDBJ whole genome shotgun (WGS) entry which is preliminary data.</text>
</comment>
<proteinExistence type="predicted"/>